<keyword evidence="2" id="KW-1185">Reference proteome</keyword>
<accession>A0ACB8SVR7</accession>
<proteinExistence type="predicted"/>
<organism evidence="1 2">
    <name type="scientific">Artomyces pyxidatus</name>
    <dbReference type="NCBI Taxonomy" id="48021"/>
    <lineage>
        <taxon>Eukaryota</taxon>
        <taxon>Fungi</taxon>
        <taxon>Dikarya</taxon>
        <taxon>Basidiomycota</taxon>
        <taxon>Agaricomycotina</taxon>
        <taxon>Agaricomycetes</taxon>
        <taxon>Russulales</taxon>
        <taxon>Auriscalpiaceae</taxon>
        <taxon>Artomyces</taxon>
    </lineage>
</organism>
<comment type="caution">
    <text evidence="1">The sequence shown here is derived from an EMBL/GenBank/DDBJ whole genome shotgun (WGS) entry which is preliminary data.</text>
</comment>
<reference evidence="1" key="1">
    <citation type="submission" date="2021-03" db="EMBL/GenBank/DDBJ databases">
        <authorList>
            <consortium name="DOE Joint Genome Institute"/>
            <person name="Ahrendt S."/>
            <person name="Looney B.P."/>
            <person name="Miyauchi S."/>
            <person name="Morin E."/>
            <person name="Drula E."/>
            <person name="Courty P.E."/>
            <person name="Chicoki N."/>
            <person name="Fauchery L."/>
            <person name="Kohler A."/>
            <person name="Kuo A."/>
            <person name="Labutti K."/>
            <person name="Pangilinan J."/>
            <person name="Lipzen A."/>
            <person name="Riley R."/>
            <person name="Andreopoulos W."/>
            <person name="He G."/>
            <person name="Johnson J."/>
            <person name="Barry K.W."/>
            <person name="Grigoriev I.V."/>
            <person name="Nagy L."/>
            <person name="Hibbett D."/>
            <person name="Henrissat B."/>
            <person name="Matheny P.B."/>
            <person name="Labbe J."/>
            <person name="Martin F."/>
        </authorList>
    </citation>
    <scope>NUCLEOTIDE SEQUENCE</scope>
    <source>
        <strain evidence="1">HHB10654</strain>
    </source>
</reference>
<name>A0ACB8SVR7_9AGAM</name>
<protein>
    <submittedName>
        <fullName evidence="1">Uncharacterized protein</fullName>
    </submittedName>
</protein>
<sequence>MLKKQKHNNGVYLSVMKHGSATFEGAAGFEPLELTADPRGQTGSRLCHVQKLQSLYESVRCCFGVGGPPALYERRGKESARLSEVWDGKSHNCNTYVAIVDAAQTFMRSLPPVSFSGESAVLTLVSAALPEQDAWPHLEHSRRIKSSTSRAQFSATVRVPSRTIQSESSLSARPSVLSSI</sequence>
<evidence type="ECO:0000313" key="1">
    <source>
        <dbReference type="EMBL" id="KAI0060598.1"/>
    </source>
</evidence>
<gene>
    <name evidence="1" type="ORF">BV25DRAFT_947231</name>
</gene>
<dbReference type="EMBL" id="MU277218">
    <property type="protein sequence ID" value="KAI0060598.1"/>
    <property type="molecule type" value="Genomic_DNA"/>
</dbReference>
<reference evidence="1" key="2">
    <citation type="journal article" date="2022" name="New Phytol.">
        <title>Evolutionary transition to the ectomycorrhizal habit in the genomes of a hyperdiverse lineage of mushroom-forming fungi.</title>
        <authorList>
            <person name="Looney B."/>
            <person name="Miyauchi S."/>
            <person name="Morin E."/>
            <person name="Drula E."/>
            <person name="Courty P.E."/>
            <person name="Kohler A."/>
            <person name="Kuo A."/>
            <person name="LaButti K."/>
            <person name="Pangilinan J."/>
            <person name="Lipzen A."/>
            <person name="Riley R."/>
            <person name="Andreopoulos W."/>
            <person name="He G."/>
            <person name="Johnson J."/>
            <person name="Nolan M."/>
            <person name="Tritt A."/>
            <person name="Barry K.W."/>
            <person name="Grigoriev I.V."/>
            <person name="Nagy L.G."/>
            <person name="Hibbett D."/>
            <person name="Henrissat B."/>
            <person name="Matheny P.B."/>
            <person name="Labbe J."/>
            <person name="Martin F.M."/>
        </authorList>
    </citation>
    <scope>NUCLEOTIDE SEQUENCE</scope>
    <source>
        <strain evidence="1">HHB10654</strain>
    </source>
</reference>
<evidence type="ECO:0000313" key="2">
    <source>
        <dbReference type="Proteomes" id="UP000814140"/>
    </source>
</evidence>
<dbReference type="Proteomes" id="UP000814140">
    <property type="component" value="Unassembled WGS sequence"/>
</dbReference>